<feature type="domain" description="DUF2510" evidence="3">
    <location>
        <begin position="70"/>
        <end position="100"/>
    </location>
</feature>
<accession>A0A1T3NVB1</accession>
<evidence type="ECO:0000313" key="5">
    <source>
        <dbReference type="Proteomes" id="UP000190037"/>
    </source>
</evidence>
<keyword evidence="2" id="KW-0472">Membrane</keyword>
<dbReference type="AlphaFoldDB" id="A0A1T3NVB1"/>
<feature type="region of interest" description="Disordered" evidence="1">
    <location>
        <begin position="93"/>
        <end position="137"/>
    </location>
</feature>
<feature type="compositionally biased region" description="Pro residues" evidence="1">
    <location>
        <begin position="102"/>
        <end position="116"/>
    </location>
</feature>
<sequence length="364" mass="37698">MGVLGRPARVAASEATPRGAGRRRSTRPRPGLIGARSRCSRLRTVTFAGWRSCRAGAGCTVTRVTASIPPGWYEDPSAPGSERWWDGTQWTASTRARAQGEIPPPPSSAPPGPPHAGYPQGGYPGGYQPIGPPPGAARPGRGRAIGLSVLALVVVGGLIAALIVLLGGDDDGGTTVATDGTLTDPTTGLTVPRFKDWVAPDPQSPADQAVEGPCPSRSATRNGGSDVETRFQAERKCYVAGVTVTARKAGSMAELVADLKKDVSGGSKGGIKLEDLELDKAITVDGHPGYVLRGRVSGKPEDLGMNADSAWAQAVVIDEKNERGRYPCVLSRMAITAGAPDKATLDTVLKGIRVGKPQPSESAS</sequence>
<dbReference type="Proteomes" id="UP000190037">
    <property type="component" value="Unassembled WGS sequence"/>
</dbReference>
<feature type="transmembrane region" description="Helical" evidence="2">
    <location>
        <begin position="144"/>
        <end position="166"/>
    </location>
</feature>
<feature type="region of interest" description="Disordered" evidence="1">
    <location>
        <begin position="1"/>
        <end position="35"/>
    </location>
</feature>
<evidence type="ECO:0000259" key="3">
    <source>
        <dbReference type="Pfam" id="PF10708"/>
    </source>
</evidence>
<evidence type="ECO:0000256" key="1">
    <source>
        <dbReference type="SAM" id="MobiDB-lite"/>
    </source>
</evidence>
<evidence type="ECO:0000256" key="2">
    <source>
        <dbReference type="SAM" id="Phobius"/>
    </source>
</evidence>
<dbReference type="STRING" id="159449.B4N89_06980"/>
<organism evidence="4 5">
    <name type="scientific">Embleya scabrispora</name>
    <dbReference type="NCBI Taxonomy" id="159449"/>
    <lineage>
        <taxon>Bacteria</taxon>
        <taxon>Bacillati</taxon>
        <taxon>Actinomycetota</taxon>
        <taxon>Actinomycetes</taxon>
        <taxon>Kitasatosporales</taxon>
        <taxon>Streptomycetaceae</taxon>
        <taxon>Embleya</taxon>
    </lineage>
</organism>
<dbReference type="EMBL" id="MWQN01000001">
    <property type="protein sequence ID" value="OPC80734.1"/>
    <property type="molecule type" value="Genomic_DNA"/>
</dbReference>
<dbReference type="InterPro" id="IPR018929">
    <property type="entry name" value="DUF2510"/>
</dbReference>
<gene>
    <name evidence="4" type="ORF">B4N89_06980</name>
</gene>
<feature type="region of interest" description="Disordered" evidence="1">
    <location>
        <begin position="200"/>
        <end position="227"/>
    </location>
</feature>
<keyword evidence="2" id="KW-0812">Transmembrane</keyword>
<name>A0A1T3NVB1_9ACTN</name>
<evidence type="ECO:0000313" key="4">
    <source>
        <dbReference type="EMBL" id="OPC80734.1"/>
    </source>
</evidence>
<comment type="caution">
    <text evidence="4">The sequence shown here is derived from an EMBL/GenBank/DDBJ whole genome shotgun (WGS) entry which is preliminary data.</text>
</comment>
<keyword evidence="2" id="KW-1133">Transmembrane helix</keyword>
<keyword evidence="5" id="KW-1185">Reference proteome</keyword>
<dbReference type="Pfam" id="PF10708">
    <property type="entry name" value="DUF2510"/>
    <property type="match status" value="1"/>
</dbReference>
<reference evidence="4 5" key="1">
    <citation type="submission" date="2017-03" db="EMBL/GenBank/DDBJ databases">
        <title>Draft genome sequence of Streptomyces scabrisporus NF3, endophyte isolated from Amphipterygium adstringens.</title>
        <authorList>
            <person name="Vazquez M."/>
            <person name="Ceapa C.D."/>
            <person name="Rodriguez Luna D."/>
            <person name="Sanchez Esquivel S."/>
        </authorList>
    </citation>
    <scope>NUCLEOTIDE SEQUENCE [LARGE SCALE GENOMIC DNA]</scope>
    <source>
        <strain evidence="4 5">NF3</strain>
    </source>
</reference>
<proteinExistence type="predicted"/>
<protein>
    <recommendedName>
        <fullName evidence="3">DUF2510 domain-containing protein</fullName>
    </recommendedName>
</protein>